<gene>
    <name evidence="1" type="ORF">LPTSP3_g10360</name>
</gene>
<protein>
    <submittedName>
        <fullName evidence="1">Uncharacterized protein</fullName>
    </submittedName>
</protein>
<name>A0ABM7UHP0_9LEPT</name>
<dbReference type="Proteomes" id="UP000245263">
    <property type="component" value="Chromosome 1"/>
</dbReference>
<accession>A0ABM7UHP0</accession>
<keyword evidence="2" id="KW-1185">Reference proteome</keyword>
<sequence length="245" mass="27929">MEKFRIGVFLFLLLVLAVLTFSLSKSWKIYESGYEVTVDPIEDKDTDPEPTDEFDLENGNGKVFWKQFYIYPVGLVTESGGYGPDGTMAHARNLYSVNLKTGAVKKFFPRNVYVWDYFLGEFSKQIISNNIDEPKLDSLSLDKRLLVFAATEDTNKDGVLNHKDAKRLYLYDPDKEELNDILPQGYVFRKLIYNTAKNTISSIIKKIPPVASEKAKGKKPEPEIPQEIFSYDVITAKGVLAKQFE</sequence>
<dbReference type="RefSeq" id="WP_109018533.1">
    <property type="nucleotide sequence ID" value="NZ_AP025028.1"/>
</dbReference>
<organism evidence="1 2">
    <name type="scientific">Leptospira kobayashii</name>
    <dbReference type="NCBI Taxonomy" id="1917830"/>
    <lineage>
        <taxon>Bacteria</taxon>
        <taxon>Pseudomonadati</taxon>
        <taxon>Spirochaetota</taxon>
        <taxon>Spirochaetia</taxon>
        <taxon>Leptospirales</taxon>
        <taxon>Leptospiraceae</taxon>
        <taxon>Leptospira</taxon>
    </lineage>
</organism>
<dbReference type="EMBL" id="AP025028">
    <property type="protein sequence ID" value="BDA78106.1"/>
    <property type="molecule type" value="Genomic_DNA"/>
</dbReference>
<evidence type="ECO:0000313" key="2">
    <source>
        <dbReference type="Proteomes" id="UP000245263"/>
    </source>
</evidence>
<reference evidence="1 2" key="1">
    <citation type="submission" date="2021-08" db="EMBL/GenBank/DDBJ databases">
        <title>Complete genome sequence of Leptospira kobayashii strain E30.</title>
        <authorList>
            <person name="Nakao R."/>
            <person name="Nakamura S."/>
            <person name="Masuzawa T."/>
            <person name="Koizumi N."/>
        </authorList>
    </citation>
    <scope>NUCLEOTIDE SEQUENCE [LARGE SCALE GENOMIC DNA]</scope>
    <source>
        <strain evidence="1 2">E30</strain>
    </source>
</reference>
<evidence type="ECO:0000313" key="1">
    <source>
        <dbReference type="EMBL" id="BDA78106.1"/>
    </source>
</evidence>
<proteinExistence type="predicted"/>